<evidence type="ECO:0000256" key="1">
    <source>
        <dbReference type="ARBA" id="ARBA00004067"/>
    </source>
</evidence>
<evidence type="ECO:0000256" key="3">
    <source>
        <dbReference type="ARBA" id="ARBA00022705"/>
    </source>
</evidence>
<dbReference type="InterPro" id="IPR036420">
    <property type="entry name" value="BRCT_dom_sf"/>
</dbReference>
<dbReference type="PANTHER" id="PTHR23389">
    <property type="entry name" value="CHROMOSOME TRANSMISSION FIDELITY FACTOR 18"/>
    <property type="match status" value="1"/>
</dbReference>
<dbReference type="InterPro" id="IPR010994">
    <property type="entry name" value="RuvA_2-like"/>
</dbReference>
<dbReference type="Pfam" id="PF03120">
    <property type="entry name" value="OB_DNA_ligase"/>
    <property type="match status" value="1"/>
</dbReference>
<sequence length="828" mass="88198">MSPTPPRDAVADLDPRSAQAAHAALSAEIAEHDRRYHGEDAPTISDAEYDALRRRFEAIEARFPELAGTGEASASVGARASDKFAKVRHAVPMLSLGNAFSDEEIAEFAERVRRFLGLGPDQPLAFTAEPKIDGLSLSLRYEDGRLVTAATRGDGEVGEDVTANVRTLREIPEVLAGADVPDVCEVRGEVYLSHADFAAINARQEEAGRPLFANPRNAAAGSLRQLDPAITAARPLRFFAYAAGEMSALPAETQGGLIAAFARWGLPVNPLTRLCESVAEMLEQYRRIEADRAALGYDIDGVVYKVDAFALQRRLGFVARAPRWALAHKFPAQRATTVVEAIDINVGRTGSLNPLARLRPVTVGGVVVSNATLHNEDYVHGVDADGLPIRSGIAIWQGSTLRADVDPANGSDVRVGDTVVVLRAGDVIPKVADVVLERRPADAVPYRFPEACPACASHAVRGVNPRTGRLDAVRRCTGGLVCPAQGQERLKHFVSRNAFDIEGFGETYIETLFEAGLVRQPADLFRLAFEPLKAAVVARRQALSAERALAAGKAPDPRKAKPKKDEEDKAIRNLLAGVAARRTIPLNRFIFALGIEQVGEATAKALAKHFPDVPALRAGVMAAAACRPGPDWIALASLNRIGATTRERLLAAAETPEVDLLAGGAVERLSAPQREALLAAYGDAAGVREAVERARLQQPGDAYRALADDGEIGAVTTDSLIQFFGEAHNVEAVEALLAEVRTERAAPAASAAAFGGKTVVFTGSLERMTRSEAKATAERLGARVSGSVSAKTDLVVAGPGAGTKLKDAERHGVRVISEEEWLAMVEAA</sequence>
<comment type="caution">
    <text evidence="12">Lacks conserved residue(s) required for the propagation of feature annotation.</text>
</comment>
<feature type="binding site" evidence="12">
    <location>
        <position position="129"/>
    </location>
    <ligand>
        <name>NAD(+)</name>
        <dbReference type="ChEBI" id="CHEBI:57540"/>
    </ligand>
</feature>
<feature type="binding site" evidence="12">
    <location>
        <position position="482"/>
    </location>
    <ligand>
        <name>Zn(2+)</name>
        <dbReference type="ChEBI" id="CHEBI:29105"/>
    </ligand>
</feature>
<dbReference type="Gene3D" id="1.10.287.610">
    <property type="entry name" value="Helix hairpin bin"/>
    <property type="match status" value="1"/>
</dbReference>
<evidence type="ECO:0000256" key="10">
    <source>
        <dbReference type="ARBA" id="ARBA00023211"/>
    </source>
</evidence>
<dbReference type="InterPro" id="IPR033136">
    <property type="entry name" value="DNA_ligase_CS"/>
</dbReference>
<keyword evidence="16" id="KW-1185">Reference proteome</keyword>
<dbReference type="NCBIfam" id="NF005932">
    <property type="entry name" value="PRK07956.1"/>
    <property type="match status" value="1"/>
</dbReference>
<feature type="binding site" evidence="12">
    <location>
        <position position="305"/>
    </location>
    <ligand>
        <name>NAD(+)</name>
        <dbReference type="ChEBI" id="CHEBI:57540"/>
    </ligand>
</feature>
<accession>A0ABQ4R0B1</accession>
<dbReference type="SUPFAM" id="SSF56091">
    <property type="entry name" value="DNA ligase/mRNA capping enzyme, catalytic domain"/>
    <property type="match status" value="1"/>
</dbReference>
<dbReference type="CDD" id="cd00114">
    <property type="entry name" value="LIGANc"/>
    <property type="match status" value="1"/>
</dbReference>
<dbReference type="EMBL" id="BPQH01000009">
    <property type="protein sequence ID" value="GJD50395.1"/>
    <property type="molecule type" value="Genomic_DNA"/>
</dbReference>
<keyword evidence="10 12" id="KW-0464">Manganese</keyword>
<evidence type="ECO:0000256" key="12">
    <source>
        <dbReference type="HAMAP-Rule" id="MF_01588"/>
    </source>
</evidence>
<dbReference type="SMART" id="SM00292">
    <property type="entry name" value="BRCT"/>
    <property type="match status" value="1"/>
</dbReference>
<dbReference type="InterPro" id="IPR004150">
    <property type="entry name" value="NAD_DNA_ligase_OB"/>
</dbReference>
<organism evidence="15 16">
    <name type="scientific">Methylobacterium crusticola</name>
    <dbReference type="NCBI Taxonomy" id="1697972"/>
    <lineage>
        <taxon>Bacteria</taxon>
        <taxon>Pseudomonadati</taxon>
        <taxon>Pseudomonadota</taxon>
        <taxon>Alphaproteobacteria</taxon>
        <taxon>Hyphomicrobiales</taxon>
        <taxon>Methylobacteriaceae</taxon>
        <taxon>Methylobacterium</taxon>
    </lineage>
</organism>
<dbReference type="InterPro" id="IPR003583">
    <property type="entry name" value="Hlx-hairpin-Hlx_DNA-bd_motif"/>
</dbReference>
<evidence type="ECO:0000256" key="2">
    <source>
        <dbReference type="ARBA" id="ARBA00022598"/>
    </source>
</evidence>
<protein>
    <recommendedName>
        <fullName evidence="12">DNA ligase</fullName>
        <ecNumber evidence="12">6.5.1.2</ecNumber>
    </recommendedName>
    <alternativeName>
        <fullName evidence="12">Polydeoxyribonucleotide synthase [NAD(+)]</fullName>
    </alternativeName>
</protein>
<keyword evidence="3 12" id="KW-0235">DNA replication</keyword>
<dbReference type="Pfam" id="PF01653">
    <property type="entry name" value="DNA_ligase_aden"/>
    <property type="match status" value="1"/>
</dbReference>
<feature type="region of interest" description="Disordered" evidence="13">
    <location>
        <begin position="1"/>
        <end position="42"/>
    </location>
</feature>
<dbReference type="EC" id="6.5.1.2" evidence="12"/>
<reference evidence="15" key="2">
    <citation type="submission" date="2021-08" db="EMBL/GenBank/DDBJ databases">
        <authorList>
            <person name="Tani A."/>
            <person name="Ola A."/>
            <person name="Ogura Y."/>
            <person name="Katsura K."/>
            <person name="Hayashi T."/>
        </authorList>
    </citation>
    <scope>NUCLEOTIDE SEQUENCE</scope>
    <source>
        <strain evidence="15">KCTC 52305</strain>
    </source>
</reference>
<feature type="active site" description="N6-AMP-lysine intermediate" evidence="12">
    <location>
        <position position="131"/>
    </location>
</feature>
<keyword evidence="2 12" id="KW-0436">Ligase</keyword>
<dbReference type="PROSITE" id="PS01056">
    <property type="entry name" value="DNA_LIGASE_N2"/>
    <property type="match status" value="1"/>
</dbReference>
<dbReference type="Gene3D" id="2.40.50.140">
    <property type="entry name" value="Nucleic acid-binding proteins"/>
    <property type="match status" value="1"/>
</dbReference>
<evidence type="ECO:0000256" key="5">
    <source>
        <dbReference type="ARBA" id="ARBA00022763"/>
    </source>
</evidence>
<dbReference type="GO" id="GO:0016874">
    <property type="term" value="F:ligase activity"/>
    <property type="evidence" value="ECO:0007669"/>
    <property type="project" value="UniProtKB-KW"/>
</dbReference>
<evidence type="ECO:0000256" key="7">
    <source>
        <dbReference type="ARBA" id="ARBA00022842"/>
    </source>
</evidence>
<dbReference type="Gene3D" id="6.20.10.30">
    <property type="match status" value="1"/>
</dbReference>
<dbReference type="SMART" id="SM00532">
    <property type="entry name" value="LIGANc"/>
    <property type="match status" value="1"/>
</dbReference>
<dbReference type="SUPFAM" id="SSF50249">
    <property type="entry name" value="Nucleic acid-binding proteins"/>
    <property type="match status" value="2"/>
</dbReference>
<evidence type="ECO:0000256" key="4">
    <source>
        <dbReference type="ARBA" id="ARBA00022723"/>
    </source>
</evidence>
<comment type="cofactor">
    <cofactor evidence="12">
        <name>Mg(2+)</name>
        <dbReference type="ChEBI" id="CHEBI:18420"/>
    </cofactor>
    <cofactor evidence="12">
        <name>Mn(2+)</name>
        <dbReference type="ChEBI" id="CHEBI:29035"/>
    </cofactor>
</comment>
<evidence type="ECO:0000256" key="8">
    <source>
        <dbReference type="ARBA" id="ARBA00023027"/>
    </source>
</evidence>
<evidence type="ECO:0000256" key="13">
    <source>
        <dbReference type="SAM" id="MobiDB-lite"/>
    </source>
</evidence>
<feature type="binding site" evidence="12">
    <location>
        <begin position="95"/>
        <end position="96"/>
    </location>
    <ligand>
        <name>NAD(+)</name>
        <dbReference type="ChEBI" id="CHEBI:57540"/>
    </ligand>
</feature>
<dbReference type="SUPFAM" id="SSF52113">
    <property type="entry name" value="BRCT domain"/>
    <property type="match status" value="1"/>
</dbReference>
<dbReference type="SMART" id="SM00278">
    <property type="entry name" value="HhH1"/>
    <property type="match status" value="3"/>
</dbReference>
<gene>
    <name evidence="12 15" type="primary">ligA</name>
    <name evidence="15" type="ORF">OPKNFCMD_3134</name>
</gene>
<proteinExistence type="inferred from homology"/>
<dbReference type="Pfam" id="PF00533">
    <property type="entry name" value="BRCT"/>
    <property type="match status" value="1"/>
</dbReference>
<evidence type="ECO:0000256" key="9">
    <source>
        <dbReference type="ARBA" id="ARBA00023204"/>
    </source>
</evidence>
<evidence type="ECO:0000256" key="11">
    <source>
        <dbReference type="ARBA" id="ARBA00034005"/>
    </source>
</evidence>
<keyword evidence="4 12" id="KW-0479">Metal-binding</keyword>
<feature type="binding site" evidence="12">
    <location>
        <position position="452"/>
    </location>
    <ligand>
        <name>Zn(2+)</name>
        <dbReference type="ChEBI" id="CHEBI:29105"/>
    </ligand>
</feature>
<feature type="compositionally biased region" description="Low complexity" evidence="13">
    <location>
        <begin position="18"/>
        <end position="28"/>
    </location>
</feature>
<comment type="catalytic activity">
    <reaction evidence="11 12">
        <text>NAD(+) + (deoxyribonucleotide)n-3'-hydroxyl + 5'-phospho-(deoxyribonucleotide)m = (deoxyribonucleotide)n+m + AMP + beta-nicotinamide D-nucleotide.</text>
        <dbReference type="EC" id="6.5.1.2"/>
    </reaction>
</comment>
<comment type="similarity">
    <text evidence="12">Belongs to the NAD-dependent DNA ligase family. LigA subfamily.</text>
</comment>
<dbReference type="HAMAP" id="MF_01588">
    <property type="entry name" value="DNA_ligase_A"/>
    <property type="match status" value="1"/>
</dbReference>
<feature type="binding site" evidence="12">
    <location>
        <begin position="46"/>
        <end position="50"/>
    </location>
    <ligand>
        <name>NAD(+)</name>
        <dbReference type="ChEBI" id="CHEBI:57540"/>
    </ligand>
</feature>
<dbReference type="PROSITE" id="PS01055">
    <property type="entry name" value="DNA_LIGASE_N1"/>
    <property type="match status" value="1"/>
</dbReference>
<dbReference type="InterPro" id="IPR001679">
    <property type="entry name" value="DNA_ligase"/>
</dbReference>
<dbReference type="InterPro" id="IPR018239">
    <property type="entry name" value="DNA_ligase_AS"/>
</dbReference>
<dbReference type="InterPro" id="IPR013840">
    <property type="entry name" value="DNAligase_N"/>
</dbReference>
<dbReference type="Gene3D" id="3.30.470.30">
    <property type="entry name" value="DNA ligase/mRNA capping enzyme"/>
    <property type="match status" value="1"/>
</dbReference>
<keyword evidence="6 12" id="KW-0862">Zinc</keyword>
<comment type="function">
    <text evidence="1 12">DNA ligase that catalyzes the formation of phosphodiester linkages between 5'-phosphoryl and 3'-hydroxyl groups in double-stranded DNA using NAD as a coenzyme and as the energy source for the reaction. It is essential for DNA replication and repair of damaged DNA.</text>
</comment>
<reference evidence="15" key="1">
    <citation type="journal article" date="2021" name="Front. Microbiol.">
        <title>Comprehensive Comparative Genomics and Phenotyping of Methylobacterium Species.</title>
        <authorList>
            <person name="Alessa O."/>
            <person name="Ogura Y."/>
            <person name="Fujitani Y."/>
            <person name="Takami H."/>
            <person name="Hayashi T."/>
            <person name="Sahin N."/>
            <person name="Tani A."/>
        </authorList>
    </citation>
    <scope>NUCLEOTIDE SEQUENCE</scope>
    <source>
        <strain evidence="15">KCTC 52305</strain>
    </source>
</reference>
<dbReference type="InterPro" id="IPR012340">
    <property type="entry name" value="NA-bd_OB-fold"/>
</dbReference>
<evidence type="ECO:0000313" key="16">
    <source>
        <dbReference type="Proteomes" id="UP001055167"/>
    </source>
</evidence>
<name>A0ABQ4R0B1_9HYPH</name>
<dbReference type="Proteomes" id="UP001055167">
    <property type="component" value="Unassembled WGS sequence"/>
</dbReference>
<feature type="binding site" evidence="12">
    <location>
        <position position="455"/>
    </location>
    <ligand>
        <name>Zn(2+)</name>
        <dbReference type="ChEBI" id="CHEBI:29105"/>
    </ligand>
</feature>
<dbReference type="RefSeq" id="WP_128566287.1">
    <property type="nucleotide sequence ID" value="NZ_BPQH01000009.1"/>
</dbReference>
<keyword evidence="7 12" id="KW-0460">Magnesium</keyword>
<evidence type="ECO:0000256" key="6">
    <source>
        <dbReference type="ARBA" id="ARBA00022833"/>
    </source>
</evidence>
<dbReference type="InterPro" id="IPR001357">
    <property type="entry name" value="BRCT_dom"/>
</dbReference>
<feature type="domain" description="BRCT" evidence="14">
    <location>
        <begin position="749"/>
        <end position="822"/>
    </location>
</feature>
<dbReference type="PROSITE" id="PS50172">
    <property type="entry name" value="BRCT"/>
    <property type="match status" value="1"/>
</dbReference>
<evidence type="ECO:0000313" key="15">
    <source>
        <dbReference type="EMBL" id="GJD50395.1"/>
    </source>
</evidence>
<feature type="compositionally biased region" description="Basic and acidic residues" evidence="13">
    <location>
        <begin position="29"/>
        <end position="40"/>
    </location>
</feature>
<comment type="caution">
    <text evidence="15">The sequence shown here is derived from an EMBL/GenBank/DDBJ whole genome shotgun (WGS) entry which is preliminary data.</text>
</comment>
<keyword evidence="8 12" id="KW-0520">NAD</keyword>
<dbReference type="InterPro" id="IPR041663">
    <property type="entry name" value="DisA/LigA_HHH"/>
</dbReference>
<dbReference type="PANTHER" id="PTHR23389:SF9">
    <property type="entry name" value="DNA LIGASE"/>
    <property type="match status" value="1"/>
</dbReference>
<dbReference type="PIRSF" id="PIRSF001604">
    <property type="entry name" value="LigA"/>
    <property type="match status" value="1"/>
</dbReference>
<keyword evidence="5 12" id="KW-0227">DNA damage</keyword>
<dbReference type="CDD" id="cd17748">
    <property type="entry name" value="BRCT_DNA_ligase_like"/>
    <property type="match status" value="1"/>
</dbReference>
<dbReference type="Pfam" id="PF12826">
    <property type="entry name" value="HHH_2"/>
    <property type="match status" value="1"/>
</dbReference>
<feature type="binding site" evidence="12">
    <location>
        <position position="189"/>
    </location>
    <ligand>
        <name>NAD(+)</name>
        <dbReference type="ChEBI" id="CHEBI:57540"/>
    </ligand>
</feature>
<feature type="binding site" evidence="12">
    <location>
        <position position="329"/>
    </location>
    <ligand>
        <name>NAD(+)</name>
        <dbReference type="ChEBI" id="CHEBI:57540"/>
    </ligand>
</feature>
<evidence type="ECO:0000259" key="14">
    <source>
        <dbReference type="PROSITE" id="PS50172"/>
    </source>
</evidence>
<dbReference type="InterPro" id="IPR013839">
    <property type="entry name" value="DNAligase_adenylation"/>
</dbReference>
<dbReference type="Gene3D" id="1.10.150.20">
    <property type="entry name" value="5' to 3' exonuclease, C-terminal subdomain"/>
    <property type="match status" value="2"/>
</dbReference>
<dbReference type="Gene3D" id="3.40.50.10190">
    <property type="entry name" value="BRCT domain"/>
    <property type="match status" value="1"/>
</dbReference>
<keyword evidence="9 12" id="KW-0234">DNA repair</keyword>
<dbReference type="SUPFAM" id="SSF47781">
    <property type="entry name" value="RuvA domain 2-like"/>
    <property type="match status" value="1"/>
</dbReference>
<feature type="binding site" evidence="12">
    <location>
        <position position="152"/>
    </location>
    <ligand>
        <name>NAD(+)</name>
        <dbReference type="ChEBI" id="CHEBI:57540"/>
    </ligand>
</feature>